<keyword evidence="3" id="KW-1185">Reference proteome</keyword>
<accession>A0A9D4QRB4</accession>
<dbReference type="AlphaFoldDB" id="A0A9D4QRB4"/>
<proteinExistence type="predicted"/>
<sequence length="489" mass="57569">MDSQRSSRTDSSWASGEELVKPQAMLADVRAGLQRAYLEGIEFIRLKIRESEEELTHIKLGFYQCSENEEEHFESYLVRCNEQFLQANNELRRKNVTLKVLDSEMEIVALLNQLREKCEFDKGEIEFISEFWENLKNTMDGLTIFVNKFKISVLDRLRGNCISYYNNTEFHLDVSARYTEEVSNYLTDIERTLTDTQILIKSYANGVHQDLFSHTKFTEGILVACDLKAFPILRLFPDLTEKMESMLDISRMWLDRDERYMYELNDYIRETRSMAKRRVEDLKIQKEKIKKFEKAVKSANILLHNNKEKLQKLEADLNQLEKTFGVYKQQMEMKYGEKSQKESMVDFLKITLSQTKKNYNLQLKRQRLLRQVEELEKFLDGLEKDLNGVQYKIQEKAQQKDMLAVKLETSEKSYGALKTDLDRFTDNLENLEQEVNSLSGQLLQLEIIQTYKSSPETIDGVYDRPQSVKLAPSLKEKIKRKRKILPPVH</sequence>
<evidence type="ECO:0000313" key="3">
    <source>
        <dbReference type="Proteomes" id="UP000828390"/>
    </source>
</evidence>
<feature type="coiled-coil region" evidence="1">
    <location>
        <begin position="365"/>
        <end position="448"/>
    </location>
</feature>
<gene>
    <name evidence="2" type="ORF">DPMN_112876</name>
</gene>
<reference evidence="2" key="2">
    <citation type="submission" date="2020-11" db="EMBL/GenBank/DDBJ databases">
        <authorList>
            <person name="McCartney M.A."/>
            <person name="Auch B."/>
            <person name="Kono T."/>
            <person name="Mallez S."/>
            <person name="Becker A."/>
            <person name="Gohl D.M."/>
            <person name="Silverstein K.A.T."/>
            <person name="Koren S."/>
            <person name="Bechman K.B."/>
            <person name="Herman A."/>
            <person name="Abrahante J.E."/>
            <person name="Garbe J."/>
        </authorList>
    </citation>
    <scope>NUCLEOTIDE SEQUENCE</scope>
    <source>
        <strain evidence="2">Duluth1</strain>
        <tissue evidence="2">Whole animal</tissue>
    </source>
</reference>
<keyword evidence="1" id="KW-0175">Coiled coil</keyword>
<dbReference type="SUPFAM" id="SSF57997">
    <property type="entry name" value="Tropomyosin"/>
    <property type="match status" value="1"/>
</dbReference>
<name>A0A9D4QRB4_DREPO</name>
<dbReference type="OrthoDB" id="10044303at2759"/>
<protein>
    <submittedName>
        <fullName evidence="2">Uncharacterized protein</fullName>
    </submittedName>
</protein>
<evidence type="ECO:0000256" key="1">
    <source>
        <dbReference type="SAM" id="Coils"/>
    </source>
</evidence>
<dbReference type="Gene3D" id="1.20.5.340">
    <property type="match status" value="1"/>
</dbReference>
<dbReference type="EMBL" id="JAIWYP010000004">
    <property type="protein sequence ID" value="KAH3839445.1"/>
    <property type="molecule type" value="Genomic_DNA"/>
</dbReference>
<feature type="coiled-coil region" evidence="1">
    <location>
        <begin position="296"/>
        <end position="330"/>
    </location>
</feature>
<evidence type="ECO:0000313" key="2">
    <source>
        <dbReference type="EMBL" id="KAH3839445.1"/>
    </source>
</evidence>
<reference evidence="2" key="1">
    <citation type="journal article" date="2019" name="bioRxiv">
        <title>The Genome of the Zebra Mussel, Dreissena polymorpha: A Resource for Invasive Species Research.</title>
        <authorList>
            <person name="McCartney M.A."/>
            <person name="Auch B."/>
            <person name="Kono T."/>
            <person name="Mallez S."/>
            <person name="Zhang Y."/>
            <person name="Obille A."/>
            <person name="Becker A."/>
            <person name="Abrahante J.E."/>
            <person name="Garbe J."/>
            <person name="Badalamenti J.P."/>
            <person name="Herman A."/>
            <person name="Mangelson H."/>
            <person name="Liachko I."/>
            <person name="Sullivan S."/>
            <person name="Sone E.D."/>
            <person name="Koren S."/>
            <person name="Silverstein K.A.T."/>
            <person name="Beckman K.B."/>
            <person name="Gohl D.M."/>
        </authorList>
    </citation>
    <scope>NUCLEOTIDE SEQUENCE</scope>
    <source>
        <strain evidence="2">Duluth1</strain>
        <tissue evidence="2">Whole animal</tissue>
    </source>
</reference>
<dbReference type="Proteomes" id="UP000828390">
    <property type="component" value="Unassembled WGS sequence"/>
</dbReference>
<comment type="caution">
    <text evidence="2">The sequence shown here is derived from an EMBL/GenBank/DDBJ whole genome shotgun (WGS) entry which is preliminary data.</text>
</comment>
<organism evidence="2 3">
    <name type="scientific">Dreissena polymorpha</name>
    <name type="common">Zebra mussel</name>
    <name type="synonym">Mytilus polymorpha</name>
    <dbReference type="NCBI Taxonomy" id="45954"/>
    <lineage>
        <taxon>Eukaryota</taxon>
        <taxon>Metazoa</taxon>
        <taxon>Spiralia</taxon>
        <taxon>Lophotrochozoa</taxon>
        <taxon>Mollusca</taxon>
        <taxon>Bivalvia</taxon>
        <taxon>Autobranchia</taxon>
        <taxon>Heteroconchia</taxon>
        <taxon>Euheterodonta</taxon>
        <taxon>Imparidentia</taxon>
        <taxon>Neoheterodontei</taxon>
        <taxon>Myida</taxon>
        <taxon>Dreissenoidea</taxon>
        <taxon>Dreissenidae</taxon>
        <taxon>Dreissena</taxon>
    </lineage>
</organism>